<keyword evidence="4" id="KW-1185">Reference proteome</keyword>
<evidence type="ECO:0000256" key="1">
    <source>
        <dbReference type="SAM" id="MobiDB-lite"/>
    </source>
</evidence>
<feature type="region of interest" description="Disordered" evidence="1">
    <location>
        <begin position="25"/>
        <end position="50"/>
    </location>
</feature>
<feature type="region of interest" description="Disordered" evidence="1">
    <location>
        <begin position="96"/>
        <end position="131"/>
    </location>
</feature>
<dbReference type="InterPro" id="IPR002711">
    <property type="entry name" value="HNH"/>
</dbReference>
<dbReference type="GO" id="GO:0004519">
    <property type="term" value="F:endonuclease activity"/>
    <property type="evidence" value="ECO:0007669"/>
    <property type="project" value="UniProtKB-KW"/>
</dbReference>
<dbReference type="Gene3D" id="1.10.30.50">
    <property type="match status" value="1"/>
</dbReference>
<feature type="compositionally biased region" description="Polar residues" evidence="1">
    <location>
        <begin position="99"/>
        <end position="108"/>
    </location>
</feature>
<name>A0A366XU91_9BACI</name>
<dbReference type="InterPro" id="IPR003615">
    <property type="entry name" value="HNH_nuc"/>
</dbReference>
<dbReference type="SMART" id="SM00507">
    <property type="entry name" value="HNHc"/>
    <property type="match status" value="1"/>
</dbReference>
<sequence length="131" mass="15857">MPRKALKKCNVMSCPELTSDTYCEQHREEKDLERKENHREYKRERKDKKEQAFYNSSEWIRLRDWKRSKSPLCEHCLKQGKLTPVDVVDHIEEIKDNPSRSLDPSNLMSLCHRHHNKKTARVKKEREQNKK</sequence>
<evidence type="ECO:0000313" key="4">
    <source>
        <dbReference type="Proteomes" id="UP000253314"/>
    </source>
</evidence>
<keyword evidence="3" id="KW-0378">Hydrolase</keyword>
<keyword evidence="3" id="KW-0540">Nuclease</keyword>
<organism evidence="3 4">
    <name type="scientific">Bacillus taeanensis</name>
    <dbReference type="NCBI Taxonomy" id="273032"/>
    <lineage>
        <taxon>Bacteria</taxon>
        <taxon>Bacillati</taxon>
        <taxon>Bacillota</taxon>
        <taxon>Bacilli</taxon>
        <taxon>Bacillales</taxon>
        <taxon>Bacillaceae</taxon>
        <taxon>Bacillus</taxon>
    </lineage>
</organism>
<dbReference type="RefSeq" id="WP_113806157.1">
    <property type="nucleotide sequence ID" value="NZ_QOCW01000010.1"/>
</dbReference>
<dbReference type="EMBL" id="QOCW01000010">
    <property type="protein sequence ID" value="RBW69467.1"/>
    <property type="molecule type" value="Genomic_DNA"/>
</dbReference>
<dbReference type="CDD" id="cd00085">
    <property type="entry name" value="HNHc"/>
    <property type="match status" value="1"/>
</dbReference>
<dbReference type="Proteomes" id="UP000253314">
    <property type="component" value="Unassembled WGS sequence"/>
</dbReference>
<feature type="compositionally biased region" description="Basic and acidic residues" evidence="1">
    <location>
        <begin position="122"/>
        <end position="131"/>
    </location>
</feature>
<evidence type="ECO:0000313" key="3">
    <source>
        <dbReference type="EMBL" id="RBW69467.1"/>
    </source>
</evidence>
<comment type="caution">
    <text evidence="3">The sequence shown here is derived from an EMBL/GenBank/DDBJ whole genome shotgun (WGS) entry which is preliminary data.</text>
</comment>
<dbReference type="GO" id="GO:0008270">
    <property type="term" value="F:zinc ion binding"/>
    <property type="evidence" value="ECO:0007669"/>
    <property type="project" value="InterPro"/>
</dbReference>
<feature type="compositionally biased region" description="Basic residues" evidence="1">
    <location>
        <begin position="111"/>
        <end position="121"/>
    </location>
</feature>
<dbReference type="AlphaFoldDB" id="A0A366XU91"/>
<dbReference type="GO" id="GO:0003676">
    <property type="term" value="F:nucleic acid binding"/>
    <property type="evidence" value="ECO:0007669"/>
    <property type="project" value="InterPro"/>
</dbReference>
<gene>
    <name evidence="3" type="ORF">DS031_11120</name>
</gene>
<proteinExistence type="predicted"/>
<protein>
    <submittedName>
        <fullName evidence="3">HNH endonuclease</fullName>
    </submittedName>
</protein>
<reference evidence="3 4" key="1">
    <citation type="submission" date="2018-07" db="EMBL/GenBank/DDBJ databases">
        <title>Lottiidibacillus patelloidae gen. nov., sp. nov., isolated from the intestinal tract of a marine limpet and the reclassification of B. taeanensis BH030017T, B. algicola KMM 3737T and B. hwajinpoensis SW-72T as genus Lottiidibacillus.</title>
        <authorList>
            <person name="Liu R."/>
            <person name="Huang Z."/>
        </authorList>
    </citation>
    <scope>NUCLEOTIDE SEQUENCE [LARGE SCALE GENOMIC DNA]</scope>
    <source>
        <strain evidence="3 4">BH030017</strain>
    </source>
</reference>
<accession>A0A366XU91</accession>
<evidence type="ECO:0000259" key="2">
    <source>
        <dbReference type="SMART" id="SM00507"/>
    </source>
</evidence>
<keyword evidence="3" id="KW-0255">Endonuclease</keyword>
<dbReference type="Pfam" id="PF01844">
    <property type="entry name" value="HNH"/>
    <property type="match status" value="1"/>
</dbReference>
<feature type="domain" description="HNH nuclease" evidence="2">
    <location>
        <begin position="61"/>
        <end position="116"/>
    </location>
</feature>
<dbReference type="OrthoDB" id="9811997at2"/>